<reference evidence="1 2" key="1">
    <citation type="journal article" date="2016" name="Nat. Commun.">
        <title>Thousands of microbial genomes shed light on interconnected biogeochemical processes in an aquifer system.</title>
        <authorList>
            <person name="Anantharaman K."/>
            <person name="Brown C.T."/>
            <person name="Hug L.A."/>
            <person name="Sharon I."/>
            <person name="Castelle C.J."/>
            <person name="Probst A.J."/>
            <person name="Thomas B.C."/>
            <person name="Singh A."/>
            <person name="Wilkins M.J."/>
            <person name="Karaoz U."/>
            <person name="Brodie E.L."/>
            <person name="Williams K.H."/>
            <person name="Hubbard S.S."/>
            <person name="Banfield J.F."/>
        </authorList>
    </citation>
    <scope>NUCLEOTIDE SEQUENCE [LARGE SCALE GENOMIC DNA]</scope>
</reference>
<proteinExistence type="predicted"/>
<sequence>MADKPRSKFAQILAADPALAARCEEVVKQLREAAREDIEAGERAQMIGPKDNVRFTNRAGDDLFS</sequence>
<dbReference type="Proteomes" id="UP000177528">
    <property type="component" value="Unassembled WGS sequence"/>
</dbReference>
<accession>A0A1G1X2P0</accession>
<organism evidence="1 2">
    <name type="scientific">Candidatus Andersenbacteria bacterium RIFCSPHIGHO2_12_FULL_45_11</name>
    <dbReference type="NCBI Taxonomy" id="1797281"/>
    <lineage>
        <taxon>Bacteria</taxon>
        <taxon>Candidatus Anderseniibacteriota</taxon>
    </lineage>
</organism>
<evidence type="ECO:0000313" key="2">
    <source>
        <dbReference type="Proteomes" id="UP000177528"/>
    </source>
</evidence>
<gene>
    <name evidence="1" type="ORF">A3D99_02230</name>
</gene>
<name>A0A1G1X2P0_9BACT</name>
<comment type="caution">
    <text evidence="1">The sequence shown here is derived from an EMBL/GenBank/DDBJ whole genome shotgun (WGS) entry which is preliminary data.</text>
</comment>
<dbReference type="AlphaFoldDB" id="A0A1G1X2P0"/>
<protein>
    <submittedName>
        <fullName evidence="1">Uncharacterized protein</fullName>
    </submittedName>
</protein>
<evidence type="ECO:0000313" key="1">
    <source>
        <dbReference type="EMBL" id="OGY34051.1"/>
    </source>
</evidence>
<dbReference type="EMBL" id="MHHR01000023">
    <property type="protein sequence ID" value="OGY34051.1"/>
    <property type="molecule type" value="Genomic_DNA"/>
</dbReference>